<keyword evidence="5" id="KW-0827">Tyrosine biosynthesis</keyword>
<protein>
    <recommendedName>
        <fullName evidence="4">Prephenate dehydrogenase</fullName>
        <ecNumber evidence="3">1.3.1.12</ecNumber>
    </recommendedName>
</protein>
<sequence length="370" mass="41643">MTITVAMIGLGLIGGSLSLALQRNENIHVIGFDRRYQTTDEAYRRSIIDEIAPSVRYAIERADIVIFATPVNTTVKLLREAEHWTFRDGVIVTDTGSTKVPIMEAATPLVEQGVTFIGGHPMAGSHKSGIAAAKELLFENAYYVLTPYDDKQKMGIETLRELLQPTKAKVVVLDAYKHDRMTAMVSHFPHVIASSLVDRLAEEKEEEPFVAKLAAGGFRDLTRIASADPKMWRDITLQNRSELLRQVEYWMTSMENVRDMIERADGEEILTFFNRSKKVRDGLPSTFAGATQGALYMTFDLHIDIPDHPGSIAEITKVLADHEISITNIRIVETRTDVYGILVVSFQNTDDRRKAREVLEEETDYSMHII</sequence>
<reference evidence="13" key="1">
    <citation type="submission" date="2020-11" db="EMBL/GenBank/DDBJ databases">
        <title>Multidrug resistant novel bacterium Savagea serpentis sp. nov., isolated from the scats of a vine snake (Ahaetulla nasuta).</title>
        <authorList>
            <person name="Venkata Ramana V."/>
            <person name="Vikas Patil S."/>
            <person name="Yogita Lugani V."/>
        </authorList>
    </citation>
    <scope>NUCLEOTIDE SEQUENCE</scope>
    <source>
        <strain evidence="13">SN6</strain>
    </source>
</reference>
<evidence type="ECO:0000313" key="14">
    <source>
        <dbReference type="Proteomes" id="UP000622653"/>
    </source>
</evidence>
<dbReference type="PROSITE" id="PS51671">
    <property type="entry name" value="ACT"/>
    <property type="match status" value="1"/>
</dbReference>
<evidence type="ECO:0000256" key="8">
    <source>
        <dbReference type="ARBA" id="ARBA00023027"/>
    </source>
</evidence>
<evidence type="ECO:0000259" key="11">
    <source>
        <dbReference type="PROSITE" id="PS51176"/>
    </source>
</evidence>
<dbReference type="EMBL" id="JADKPV010000001">
    <property type="protein sequence ID" value="MBF4500083.1"/>
    <property type="molecule type" value="Genomic_DNA"/>
</dbReference>
<dbReference type="Pfam" id="PF02153">
    <property type="entry name" value="PDH_N"/>
    <property type="match status" value="1"/>
</dbReference>
<feature type="domain" description="ACT" evidence="12">
    <location>
        <begin position="300"/>
        <end position="370"/>
    </location>
</feature>
<comment type="catalytic activity">
    <reaction evidence="10">
        <text>prephenate + NAD(+) = 3-(4-hydroxyphenyl)pyruvate + CO2 + NADH</text>
        <dbReference type="Rhea" id="RHEA:13869"/>
        <dbReference type="ChEBI" id="CHEBI:16526"/>
        <dbReference type="ChEBI" id="CHEBI:29934"/>
        <dbReference type="ChEBI" id="CHEBI:36242"/>
        <dbReference type="ChEBI" id="CHEBI:57540"/>
        <dbReference type="ChEBI" id="CHEBI:57945"/>
        <dbReference type="EC" id="1.3.1.12"/>
    </reaction>
</comment>
<dbReference type="InterPro" id="IPR045865">
    <property type="entry name" value="ACT-like_dom_sf"/>
</dbReference>
<dbReference type="InterPro" id="IPR003099">
    <property type="entry name" value="Prephen_DH"/>
</dbReference>
<dbReference type="InterPro" id="IPR046826">
    <property type="entry name" value="PDH_N"/>
</dbReference>
<organism evidence="13 14">
    <name type="scientific">Savagea serpentis</name>
    <dbReference type="NCBI Taxonomy" id="2785297"/>
    <lineage>
        <taxon>Bacteria</taxon>
        <taxon>Bacillati</taxon>
        <taxon>Bacillota</taxon>
        <taxon>Bacilli</taxon>
        <taxon>Bacillales</taxon>
        <taxon>Caryophanaceae</taxon>
        <taxon>Savagea</taxon>
    </lineage>
</organism>
<dbReference type="SUPFAM" id="SSF48179">
    <property type="entry name" value="6-phosphogluconate dehydrogenase C-terminal domain-like"/>
    <property type="match status" value="1"/>
</dbReference>
<dbReference type="FunFam" id="1.10.3660.10:FF:000003">
    <property type="entry name" value="Prephenate dehydrogenase"/>
    <property type="match status" value="1"/>
</dbReference>
<evidence type="ECO:0000313" key="13">
    <source>
        <dbReference type="EMBL" id="MBF4500083.1"/>
    </source>
</evidence>
<dbReference type="InterPro" id="IPR002912">
    <property type="entry name" value="ACT_dom"/>
</dbReference>
<evidence type="ECO:0000256" key="9">
    <source>
        <dbReference type="ARBA" id="ARBA00023141"/>
    </source>
</evidence>
<dbReference type="Gene3D" id="3.30.70.260">
    <property type="match status" value="1"/>
</dbReference>
<evidence type="ECO:0000256" key="4">
    <source>
        <dbReference type="ARBA" id="ARBA00016891"/>
    </source>
</evidence>
<dbReference type="PANTHER" id="PTHR21363">
    <property type="entry name" value="PREPHENATE DEHYDROGENASE"/>
    <property type="match status" value="1"/>
</dbReference>
<comment type="caution">
    <text evidence="13">The sequence shown here is derived from an EMBL/GenBank/DDBJ whole genome shotgun (WGS) entry which is preliminary data.</text>
</comment>
<accession>A0A8J7KGQ6</accession>
<dbReference type="InterPro" id="IPR008927">
    <property type="entry name" value="6-PGluconate_DH-like_C_sf"/>
</dbReference>
<dbReference type="GO" id="GO:0008977">
    <property type="term" value="F:prephenate dehydrogenase (NAD+) activity"/>
    <property type="evidence" value="ECO:0007669"/>
    <property type="project" value="UniProtKB-EC"/>
</dbReference>
<dbReference type="Gene3D" id="1.10.3660.10">
    <property type="entry name" value="6-phosphogluconate dehydrogenase C-terminal like domain"/>
    <property type="match status" value="1"/>
</dbReference>
<dbReference type="NCBIfam" id="NF005107">
    <property type="entry name" value="PRK06545.1-5"/>
    <property type="match status" value="1"/>
</dbReference>
<evidence type="ECO:0000259" key="12">
    <source>
        <dbReference type="PROSITE" id="PS51671"/>
    </source>
</evidence>
<dbReference type="GO" id="GO:0004665">
    <property type="term" value="F:prephenate dehydrogenase (NADP+) activity"/>
    <property type="evidence" value="ECO:0007669"/>
    <property type="project" value="InterPro"/>
</dbReference>
<evidence type="ECO:0000256" key="6">
    <source>
        <dbReference type="ARBA" id="ARBA00022605"/>
    </source>
</evidence>
<dbReference type="Pfam" id="PF20463">
    <property type="entry name" value="PDH_C"/>
    <property type="match status" value="1"/>
</dbReference>
<name>A0A8J7KGQ6_9BACL</name>
<keyword evidence="8" id="KW-0520">NAD</keyword>
<dbReference type="PROSITE" id="PS51176">
    <property type="entry name" value="PDH_ADH"/>
    <property type="match status" value="1"/>
</dbReference>
<comment type="similarity">
    <text evidence="2">Belongs to the prephenate/arogenate dehydrogenase family.</text>
</comment>
<proteinExistence type="inferred from homology"/>
<keyword evidence="9" id="KW-0057">Aromatic amino acid biosynthesis</keyword>
<dbReference type="EC" id="1.3.1.12" evidence="3"/>
<dbReference type="RefSeq" id="WP_194561544.1">
    <property type="nucleotide sequence ID" value="NZ_JADKPV010000001.1"/>
</dbReference>
<dbReference type="Proteomes" id="UP000622653">
    <property type="component" value="Unassembled WGS sequence"/>
</dbReference>
<evidence type="ECO:0000256" key="3">
    <source>
        <dbReference type="ARBA" id="ARBA00012068"/>
    </source>
</evidence>
<dbReference type="PANTHER" id="PTHR21363:SF0">
    <property type="entry name" value="PREPHENATE DEHYDROGENASE [NADP(+)]"/>
    <property type="match status" value="1"/>
</dbReference>
<evidence type="ECO:0000256" key="2">
    <source>
        <dbReference type="ARBA" id="ARBA00007964"/>
    </source>
</evidence>
<evidence type="ECO:0000256" key="1">
    <source>
        <dbReference type="ARBA" id="ARBA00005067"/>
    </source>
</evidence>
<dbReference type="UniPathway" id="UPA00122">
    <property type="reaction ID" value="UER00961"/>
</dbReference>
<keyword evidence="6" id="KW-0028">Amino-acid biosynthesis</keyword>
<dbReference type="FunFam" id="3.40.50.720:FF:000208">
    <property type="entry name" value="Prephenate dehydrogenase"/>
    <property type="match status" value="1"/>
</dbReference>
<feature type="domain" description="Prephenate/arogenate dehydrogenase" evidence="11">
    <location>
        <begin position="3"/>
        <end position="291"/>
    </location>
</feature>
<dbReference type="InterPro" id="IPR046825">
    <property type="entry name" value="PDH_C"/>
</dbReference>
<dbReference type="AlphaFoldDB" id="A0A8J7KGQ6"/>
<dbReference type="SUPFAM" id="SSF51735">
    <property type="entry name" value="NAD(P)-binding Rossmann-fold domains"/>
    <property type="match status" value="1"/>
</dbReference>
<dbReference type="SUPFAM" id="SSF55021">
    <property type="entry name" value="ACT-like"/>
    <property type="match status" value="1"/>
</dbReference>
<dbReference type="GO" id="GO:0006571">
    <property type="term" value="P:tyrosine biosynthetic process"/>
    <property type="evidence" value="ECO:0007669"/>
    <property type="project" value="UniProtKB-UniPathway"/>
</dbReference>
<dbReference type="GO" id="GO:0070403">
    <property type="term" value="F:NAD+ binding"/>
    <property type="evidence" value="ECO:0007669"/>
    <property type="project" value="InterPro"/>
</dbReference>
<dbReference type="Gene3D" id="3.40.50.720">
    <property type="entry name" value="NAD(P)-binding Rossmann-like Domain"/>
    <property type="match status" value="1"/>
</dbReference>
<evidence type="ECO:0000256" key="7">
    <source>
        <dbReference type="ARBA" id="ARBA00023002"/>
    </source>
</evidence>
<evidence type="ECO:0000256" key="10">
    <source>
        <dbReference type="ARBA" id="ARBA00049260"/>
    </source>
</evidence>
<gene>
    <name evidence="13" type="ORF">IRY55_01805</name>
</gene>
<keyword evidence="7 13" id="KW-0560">Oxidoreductase</keyword>
<keyword evidence="14" id="KW-1185">Reference proteome</keyword>
<dbReference type="InterPro" id="IPR050812">
    <property type="entry name" value="Preph/Arog_dehydrog"/>
</dbReference>
<comment type="pathway">
    <text evidence="1">Amino-acid biosynthesis; L-tyrosine biosynthesis; (4-hydroxyphenyl)pyruvate from prephenate (NAD(+) route): step 1/1.</text>
</comment>
<evidence type="ECO:0000256" key="5">
    <source>
        <dbReference type="ARBA" id="ARBA00022498"/>
    </source>
</evidence>
<dbReference type="InterPro" id="IPR036291">
    <property type="entry name" value="NAD(P)-bd_dom_sf"/>
</dbReference>
<dbReference type="Pfam" id="PF01842">
    <property type="entry name" value="ACT"/>
    <property type="match status" value="1"/>
</dbReference>